<reference evidence="3" key="1">
    <citation type="journal article" date="2019" name="Int. J. Syst. Evol. Microbiol.">
        <title>The Global Catalogue of Microorganisms (GCM) 10K type strain sequencing project: providing services to taxonomists for standard genome sequencing and annotation.</title>
        <authorList>
            <consortium name="The Broad Institute Genomics Platform"/>
            <consortium name="The Broad Institute Genome Sequencing Center for Infectious Disease"/>
            <person name="Wu L."/>
            <person name="Ma J."/>
        </authorList>
    </citation>
    <scope>NUCLEOTIDE SEQUENCE [LARGE SCALE GENOMIC DNA]</scope>
    <source>
        <strain evidence="3">CCTCC AB 2017081</strain>
    </source>
</reference>
<protein>
    <submittedName>
        <fullName evidence="2">Uncharacterized protein</fullName>
    </submittedName>
</protein>
<evidence type="ECO:0000256" key="1">
    <source>
        <dbReference type="SAM" id="MobiDB-lite"/>
    </source>
</evidence>
<keyword evidence="3" id="KW-1185">Reference proteome</keyword>
<evidence type="ECO:0000313" key="2">
    <source>
        <dbReference type="EMBL" id="MFC3834774.1"/>
    </source>
</evidence>
<evidence type="ECO:0000313" key="3">
    <source>
        <dbReference type="Proteomes" id="UP001595803"/>
    </source>
</evidence>
<comment type="caution">
    <text evidence="2">The sequence shown here is derived from an EMBL/GenBank/DDBJ whole genome shotgun (WGS) entry which is preliminary data.</text>
</comment>
<gene>
    <name evidence="2" type="ORF">ACFOSB_18100</name>
</gene>
<sequence length="116" mass="13532">MSVQAYFHTQARLWVRYDGLTLTLAAYRQLCHHISLHADELTATPLESGRQIVPLTYEGRAVHWVWCPSSQLIVTVLPARLPRDRPRGSRTGAVRRQSHDKTPYRRPRCRWDEVDE</sequence>
<organism evidence="2 3">
    <name type="scientific">Deinococcus rufus</name>
    <dbReference type="NCBI Taxonomy" id="2136097"/>
    <lineage>
        <taxon>Bacteria</taxon>
        <taxon>Thermotogati</taxon>
        <taxon>Deinococcota</taxon>
        <taxon>Deinococci</taxon>
        <taxon>Deinococcales</taxon>
        <taxon>Deinococcaceae</taxon>
        <taxon>Deinococcus</taxon>
    </lineage>
</organism>
<name>A0ABV7ZF72_9DEIO</name>
<dbReference type="EMBL" id="JBHRZG010000024">
    <property type="protein sequence ID" value="MFC3834774.1"/>
    <property type="molecule type" value="Genomic_DNA"/>
</dbReference>
<dbReference type="RefSeq" id="WP_322472241.1">
    <property type="nucleotide sequence ID" value="NZ_JBHRZG010000024.1"/>
</dbReference>
<dbReference type="Proteomes" id="UP001595803">
    <property type="component" value="Unassembled WGS sequence"/>
</dbReference>
<feature type="compositionally biased region" description="Basic and acidic residues" evidence="1">
    <location>
        <begin position="97"/>
        <end position="116"/>
    </location>
</feature>
<proteinExistence type="predicted"/>
<feature type="region of interest" description="Disordered" evidence="1">
    <location>
        <begin position="82"/>
        <end position="116"/>
    </location>
</feature>
<accession>A0ABV7ZF72</accession>